<evidence type="ECO:0000256" key="1">
    <source>
        <dbReference type="SAM" id="MobiDB-lite"/>
    </source>
</evidence>
<proteinExistence type="predicted"/>
<name>A0A480FHV4_PIG</name>
<protein>
    <submittedName>
        <fullName evidence="2">Pyrroline-5-carboxylate reductase 2 isoform X1</fullName>
    </submittedName>
</protein>
<dbReference type="EMBL" id="DQIR01047117">
    <property type="protein sequence ID" value="HDA02593.1"/>
    <property type="molecule type" value="Transcribed_RNA"/>
</dbReference>
<evidence type="ECO:0000313" key="2">
    <source>
        <dbReference type="EMBL" id="HCZ99550.1"/>
    </source>
</evidence>
<reference evidence="2" key="1">
    <citation type="journal article" date="2019" name="PeerJ">
        <title>Genes of the pig, Sus scrofa, reconstructed with EvidentialGene.</title>
        <authorList>
            <person name="Gilbert D.G."/>
        </authorList>
    </citation>
    <scope>NUCLEOTIDE SEQUENCE</scope>
</reference>
<sequence>MRHEGKLALPGPKRFQEVLSQGPEDSLSPPWPCAAPSAEGLVREEGRPRQPQSFLPPGAGLLVRSFPELEGVNVDTVGDSSFTLSRRVFLRAAAGTFSWSAMDCSSLVRMQEASTALMSRERKPPLSRKCRAWMVAPPGEQTLSLSWPGCCSESSSILAAPSKAWAPSRTARRRGRPIFTPPSARASRAMNACRDMH</sequence>
<accession>A0A480FHV4</accession>
<feature type="region of interest" description="Disordered" evidence="1">
    <location>
        <begin position="1"/>
        <end position="56"/>
    </location>
</feature>
<dbReference type="AlphaFoldDB" id="A0A480FHV4"/>
<organism evidence="2">
    <name type="scientific">Sus scrofa</name>
    <name type="common">Pig</name>
    <dbReference type="NCBI Taxonomy" id="9823"/>
    <lineage>
        <taxon>Eukaryota</taxon>
        <taxon>Metazoa</taxon>
        <taxon>Chordata</taxon>
        <taxon>Craniata</taxon>
        <taxon>Vertebrata</taxon>
        <taxon>Euteleostomi</taxon>
        <taxon>Mammalia</taxon>
        <taxon>Eutheria</taxon>
        <taxon>Laurasiatheria</taxon>
        <taxon>Artiodactyla</taxon>
        <taxon>Suina</taxon>
        <taxon>Suidae</taxon>
        <taxon>Sus</taxon>
    </lineage>
</organism>
<dbReference type="EMBL" id="DQIR01044075">
    <property type="protein sequence ID" value="HCZ99550.1"/>
    <property type="molecule type" value="Transcribed_RNA"/>
</dbReference>